<evidence type="ECO:0000256" key="3">
    <source>
        <dbReference type="ARBA" id="ARBA00023125"/>
    </source>
</evidence>
<dbReference type="Gene3D" id="3.40.50.2300">
    <property type="match status" value="1"/>
</dbReference>
<dbReference type="InterPro" id="IPR011006">
    <property type="entry name" value="CheY-like_superfamily"/>
</dbReference>
<dbReference type="PROSITE" id="PS50110">
    <property type="entry name" value="RESPONSE_REGULATORY"/>
    <property type="match status" value="1"/>
</dbReference>
<evidence type="ECO:0000259" key="6">
    <source>
        <dbReference type="PROSITE" id="PS50110"/>
    </source>
</evidence>
<dbReference type="Proteomes" id="UP000293154">
    <property type="component" value="Chromosome"/>
</dbReference>
<dbReference type="InterPro" id="IPR001789">
    <property type="entry name" value="Sig_transdc_resp-reg_receiver"/>
</dbReference>
<feature type="domain" description="HTH luxR-type" evidence="5">
    <location>
        <begin position="139"/>
        <end position="204"/>
    </location>
</feature>
<dbReference type="EMBL" id="CP034752">
    <property type="protein sequence ID" value="QBH98749.1"/>
    <property type="molecule type" value="Genomic_DNA"/>
</dbReference>
<dbReference type="SMART" id="SM00448">
    <property type="entry name" value="REC"/>
    <property type="match status" value="1"/>
</dbReference>
<dbReference type="CDD" id="cd17535">
    <property type="entry name" value="REC_NarL-like"/>
    <property type="match status" value="1"/>
</dbReference>
<accession>A0A411WR90</accession>
<evidence type="ECO:0000259" key="5">
    <source>
        <dbReference type="PROSITE" id="PS50043"/>
    </source>
</evidence>
<keyword evidence="1 4" id="KW-0597">Phosphoprotein</keyword>
<dbReference type="PANTHER" id="PTHR43214:SF43">
    <property type="entry name" value="TWO-COMPONENT RESPONSE REGULATOR"/>
    <property type="match status" value="1"/>
</dbReference>
<dbReference type="GO" id="GO:0006355">
    <property type="term" value="P:regulation of DNA-templated transcription"/>
    <property type="evidence" value="ECO:0007669"/>
    <property type="project" value="InterPro"/>
</dbReference>
<dbReference type="InterPro" id="IPR058245">
    <property type="entry name" value="NreC/VraR/RcsB-like_REC"/>
</dbReference>
<sequence>MINIALIDDHIVVRSGFAQLLSLEEDIRIVGEYNSAAQAWPHLLKEGCDIAILDISMPDESGLSLLRRIRQVRPGFRAIFLSIYDTNAFVKNAVDAGASGYLTKRCGPEELVRAIRAVHGGGFYLCADALQALRQTATIPKELQMLTPREKEIFDLLIVGLSAKEIGEKLSLSHKTVHVHRANVLAKLECDSIIELVHFALEHQLLAEK</sequence>
<dbReference type="PROSITE" id="PS00622">
    <property type="entry name" value="HTH_LUXR_1"/>
    <property type="match status" value="1"/>
</dbReference>
<dbReference type="PROSITE" id="PS50043">
    <property type="entry name" value="HTH_LUXR_2"/>
    <property type="match status" value="1"/>
</dbReference>
<dbReference type="PRINTS" id="PR00038">
    <property type="entry name" value="HTHLUXR"/>
</dbReference>
<dbReference type="RefSeq" id="WP_130593670.1">
    <property type="nucleotide sequence ID" value="NZ_CP034752.1"/>
</dbReference>
<keyword evidence="8" id="KW-1185">Reference proteome</keyword>
<dbReference type="SMART" id="SM00421">
    <property type="entry name" value="HTH_LUXR"/>
    <property type="match status" value="1"/>
</dbReference>
<dbReference type="SUPFAM" id="SSF46894">
    <property type="entry name" value="C-terminal effector domain of the bipartite response regulators"/>
    <property type="match status" value="1"/>
</dbReference>
<dbReference type="Pfam" id="PF00196">
    <property type="entry name" value="GerE"/>
    <property type="match status" value="1"/>
</dbReference>
<keyword evidence="3" id="KW-0238">DNA-binding</keyword>
<evidence type="ECO:0000313" key="7">
    <source>
        <dbReference type="EMBL" id="QBH98749.1"/>
    </source>
</evidence>
<dbReference type="KEGG" id="prag:EKN56_10735"/>
<evidence type="ECO:0000256" key="2">
    <source>
        <dbReference type="ARBA" id="ARBA00023012"/>
    </source>
</evidence>
<keyword evidence="2" id="KW-0902">Two-component regulatory system</keyword>
<evidence type="ECO:0000313" key="8">
    <source>
        <dbReference type="Proteomes" id="UP000293154"/>
    </source>
</evidence>
<dbReference type="PANTHER" id="PTHR43214">
    <property type="entry name" value="TWO-COMPONENT RESPONSE REGULATOR"/>
    <property type="match status" value="1"/>
</dbReference>
<dbReference type="InterPro" id="IPR000792">
    <property type="entry name" value="Tscrpt_reg_LuxR_C"/>
</dbReference>
<dbReference type="GO" id="GO:0003677">
    <property type="term" value="F:DNA binding"/>
    <property type="evidence" value="ECO:0007669"/>
    <property type="project" value="UniProtKB-KW"/>
</dbReference>
<dbReference type="SUPFAM" id="SSF52172">
    <property type="entry name" value="CheY-like"/>
    <property type="match status" value="1"/>
</dbReference>
<feature type="modified residue" description="4-aspartylphosphate" evidence="4">
    <location>
        <position position="54"/>
    </location>
</feature>
<dbReference type="OrthoDB" id="9796655at2"/>
<dbReference type="CDD" id="cd06170">
    <property type="entry name" value="LuxR_C_like"/>
    <property type="match status" value="1"/>
</dbReference>
<organism evidence="7 8">
    <name type="scientific">Limnobaculum zhutongyuii</name>
    <dbReference type="NCBI Taxonomy" id="2498113"/>
    <lineage>
        <taxon>Bacteria</taxon>
        <taxon>Pseudomonadati</taxon>
        <taxon>Pseudomonadota</taxon>
        <taxon>Gammaproteobacteria</taxon>
        <taxon>Enterobacterales</taxon>
        <taxon>Budviciaceae</taxon>
        <taxon>Limnobaculum</taxon>
    </lineage>
</organism>
<gene>
    <name evidence="7" type="ORF">EKN56_10735</name>
</gene>
<dbReference type="GO" id="GO:0000160">
    <property type="term" value="P:phosphorelay signal transduction system"/>
    <property type="evidence" value="ECO:0007669"/>
    <property type="project" value="InterPro"/>
</dbReference>
<evidence type="ECO:0000256" key="4">
    <source>
        <dbReference type="PROSITE-ProRule" id="PRU00169"/>
    </source>
</evidence>
<dbReference type="Pfam" id="PF00072">
    <property type="entry name" value="Response_reg"/>
    <property type="match status" value="1"/>
</dbReference>
<name>A0A411WR90_9GAMM</name>
<feature type="domain" description="Response regulatory" evidence="6">
    <location>
        <begin position="3"/>
        <end position="119"/>
    </location>
</feature>
<dbReference type="InterPro" id="IPR039420">
    <property type="entry name" value="WalR-like"/>
</dbReference>
<dbReference type="InterPro" id="IPR016032">
    <property type="entry name" value="Sig_transdc_resp-reg_C-effctor"/>
</dbReference>
<evidence type="ECO:0000256" key="1">
    <source>
        <dbReference type="ARBA" id="ARBA00022553"/>
    </source>
</evidence>
<proteinExistence type="predicted"/>
<reference evidence="7 8" key="1">
    <citation type="submission" date="2019-03" db="EMBL/GenBank/DDBJ databases">
        <title>Pragia sp. nov. isolated from the gut tract of Carduelis flavirostris.</title>
        <authorList>
            <person name="Ge Y."/>
        </authorList>
    </citation>
    <scope>NUCLEOTIDE SEQUENCE [LARGE SCALE GENOMIC DNA]</scope>
    <source>
        <strain evidence="7 8">CF-458</strain>
    </source>
</reference>
<dbReference type="AlphaFoldDB" id="A0A411WR90"/>
<protein>
    <submittedName>
        <fullName evidence="7">Response regulator transcription factor</fullName>
    </submittedName>
</protein>